<gene>
    <name evidence="2" type="ORF">EZMO1_1393</name>
</gene>
<dbReference type="KEGG" id="emp:EZMO1_1393"/>
<dbReference type="RefSeq" id="WP_145912516.1">
    <property type="nucleotide sequence ID" value="NZ_CP013251.1"/>
</dbReference>
<dbReference type="Proteomes" id="UP000071065">
    <property type="component" value="Chromosome"/>
</dbReference>
<dbReference type="AlphaFoldDB" id="A0A142BA05"/>
<name>A0A142BA05_9GAMM</name>
<evidence type="ECO:0008006" key="4">
    <source>
        <dbReference type="Google" id="ProtNLM"/>
    </source>
</evidence>
<feature type="region of interest" description="Disordered" evidence="1">
    <location>
        <begin position="18"/>
        <end position="39"/>
    </location>
</feature>
<evidence type="ECO:0000256" key="1">
    <source>
        <dbReference type="SAM" id="MobiDB-lite"/>
    </source>
</evidence>
<organism evidence="2 3">
    <name type="scientific">Endozoicomonas montiporae CL-33</name>
    <dbReference type="NCBI Taxonomy" id="570277"/>
    <lineage>
        <taxon>Bacteria</taxon>
        <taxon>Pseudomonadati</taxon>
        <taxon>Pseudomonadota</taxon>
        <taxon>Gammaproteobacteria</taxon>
        <taxon>Oceanospirillales</taxon>
        <taxon>Endozoicomonadaceae</taxon>
        <taxon>Endozoicomonas</taxon>
    </lineage>
</organism>
<dbReference type="PATRIC" id="fig|570277.3.peg.1524"/>
<evidence type="ECO:0000313" key="3">
    <source>
        <dbReference type="Proteomes" id="UP000071065"/>
    </source>
</evidence>
<proteinExistence type="predicted"/>
<dbReference type="PROSITE" id="PS51257">
    <property type="entry name" value="PROKAR_LIPOPROTEIN"/>
    <property type="match status" value="1"/>
</dbReference>
<reference evidence="2 3" key="1">
    <citation type="journal article" date="2016" name="Front. Microbiol.">
        <title>Genomic Insight into the Host-Endosymbiont Relationship of Endozoicomonas montiporae CL-33(T) with its Coral Host.</title>
        <authorList>
            <person name="Ding J.-Y."/>
            <person name="Shiu J.-H."/>
            <person name="Chen W.-M."/>
            <person name="Chiang Y.-R."/>
            <person name="Tang S.-L."/>
        </authorList>
    </citation>
    <scope>NUCLEOTIDE SEQUENCE [LARGE SCALE GENOMIC DNA]</scope>
    <source>
        <strain evidence="2 3">CL-33</strain>
    </source>
</reference>
<dbReference type="STRING" id="570277.EZMO1_1393"/>
<evidence type="ECO:0000313" key="2">
    <source>
        <dbReference type="EMBL" id="AMO55581.1"/>
    </source>
</evidence>
<dbReference type="EMBL" id="CP013251">
    <property type="protein sequence ID" value="AMO55581.1"/>
    <property type="molecule type" value="Genomic_DNA"/>
</dbReference>
<sequence>MRKYLPLLIVVAIVGCNSGSSKDSPSEPPSSGIDGNVSAGEELHHDAQNQEVILNPSTVGGKLTISNAQSVSVSSLTVNNTGTLTIN</sequence>
<accession>A0A142BA05</accession>
<protein>
    <recommendedName>
        <fullName evidence="4">Lipoprotein</fullName>
    </recommendedName>
</protein>